<dbReference type="Proteomes" id="UP001195769">
    <property type="component" value="Unassembled WGS sequence"/>
</dbReference>
<accession>A0AAD4ECT0</accession>
<comment type="caution">
    <text evidence="1">The sequence shown here is derived from an EMBL/GenBank/DDBJ whole genome shotgun (WGS) entry which is preliminary data.</text>
</comment>
<dbReference type="GeneID" id="64657932"/>
<dbReference type="AlphaFoldDB" id="A0AAD4ECT0"/>
<dbReference type="EMBL" id="JABBWK010000011">
    <property type="protein sequence ID" value="KAG1903893.1"/>
    <property type="molecule type" value="Genomic_DNA"/>
</dbReference>
<feature type="non-terminal residue" evidence="1">
    <location>
        <position position="1"/>
    </location>
</feature>
<protein>
    <submittedName>
        <fullName evidence="1">Uncharacterized protein</fullName>
    </submittedName>
</protein>
<sequence>MRSRLLSTASDSSPLENTVQLGSGKFGGCVAMNLLIIDHLAYIIVLEHSFYIFNKQRYLQDQRPAPSFYVALERYMASQHAAVVREGVSAAVQAYEEAVATAAHA</sequence>
<evidence type="ECO:0000313" key="2">
    <source>
        <dbReference type="Proteomes" id="UP001195769"/>
    </source>
</evidence>
<reference evidence="1" key="1">
    <citation type="journal article" date="2020" name="New Phytol.">
        <title>Comparative genomics reveals dynamic genome evolution in host specialist ectomycorrhizal fungi.</title>
        <authorList>
            <person name="Lofgren L.A."/>
            <person name="Nguyen N.H."/>
            <person name="Vilgalys R."/>
            <person name="Ruytinx J."/>
            <person name="Liao H.L."/>
            <person name="Branco S."/>
            <person name="Kuo A."/>
            <person name="LaButti K."/>
            <person name="Lipzen A."/>
            <person name="Andreopoulos W."/>
            <person name="Pangilinan J."/>
            <person name="Riley R."/>
            <person name="Hundley H."/>
            <person name="Na H."/>
            <person name="Barry K."/>
            <person name="Grigoriev I.V."/>
            <person name="Stajich J.E."/>
            <person name="Kennedy P.G."/>
        </authorList>
    </citation>
    <scope>NUCLEOTIDE SEQUENCE</scope>
    <source>
        <strain evidence="1">FC203</strain>
    </source>
</reference>
<gene>
    <name evidence="1" type="ORF">F5891DRAFT_1104693</name>
</gene>
<organism evidence="1 2">
    <name type="scientific">Suillus fuscotomentosus</name>
    <dbReference type="NCBI Taxonomy" id="1912939"/>
    <lineage>
        <taxon>Eukaryota</taxon>
        <taxon>Fungi</taxon>
        <taxon>Dikarya</taxon>
        <taxon>Basidiomycota</taxon>
        <taxon>Agaricomycotina</taxon>
        <taxon>Agaricomycetes</taxon>
        <taxon>Agaricomycetidae</taxon>
        <taxon>Boletales</taxon>
        <taxon>Suillineae</taxon>
        <taxon>Suillaceae</taxon>
        <taxon>Suillus</taxon>
    </lineage>
</organism>
<dbReference type="RefSeq" id="XP_041229468.1">
    <property type="nucleotide sequence ID" value="XM_041363634.1"/>
</dbReference>
<keyword evidence="2" id="KW-1185">Reference proteome</keyword>
<evidence type="ECO:0000313" key="1">
    <source>
        <dbReference type="EMBL" id="KAG1903893.1"/>
    </source>
</evidence>
<proteinExistence type="predicted"/>
<name>A0AAD4ECT0_9AGAM</name>